<feature type="region of interest" description="Disordered" evidence="1">
    <location>
        <begin position="28"/>
        <end position="50"/>
    </location>
</feature>
<protein>
    <submittedName>
        <fullName evidence="3">Uncharacterized protein</fullName>
    </submittedName>
</protein>
<dbReference type="RefSeq" id="XP_040702894.1">
    <property type="nucleotide sequence ID" value="XM_040853280.1"/>
</dbReference>
<gene>
    <name evidence="3" type="ORF">ASPSYDRAFT_999231</name>
</gene>
<proteinExistence type="predicted"/>
<dbReference type="VEuPathDB" id="FungiDB:ASPSYDRAFT_999231"/>
<sequence>MAPGAFPESNTHEYIEIPLSYSAQETTPYQTQYREESTYQPPTATEPDTSPSLKKVVFGAVAFYSLLLLLCLTMAFLAQTYGPRRLILILIHP</sequence>
<name>A0A1L9TI32_9EURO</name>
<keyword evidence="2" id="KW-0812">Transmembrane</keyword>
<keyword evidence="2" id="KW-0472">Membrane</keyword>
<keyword evidence="2" id="KW-1133">Transmembrane helix</keyword>
<dbReference type="EMBL" id="KV878586">
    <property type="protein sequence ID" value="OJJ59088.1"/>
    <property type="molecule type" value="Genomic_DNA"/>
</dbReference>
<feature type="transmembrane region" description="Helical" evidence="2">
    <location>
        <begin position="56"/>
        <end position="78"/>
    </location>
</feature>
<evidence type="ECO:0000313" key="4">
    <source>
        <dbReference type="Proteomes" id="UP000184356"/>
    </source>
</evidence>
<dbReference type="GeneID" id="63769353"/>
<accession>A0A1L9TI32</accession>
<evidence type="ECO:0000256" key="1">
    <source>
        <dbReference type="SAM" id="MobiDB-lite"/>
    </source>
</evidence>
<dbReference type="Proteomes" id="UP000184356">
    <property type="component" value="Unassembled WGS sequence"/>
</dbReference>
<keyword evidence="4" id="KW-1185">Reference proteome</keyword>
<reference evidence="4" key="1">
    <citation type="journal article" date="2017" name="Genome Biol.">
        <title>Comparative genomics reveals high biological diversity and specific adaptations in the industrially and medically important fungal genus Aspergillus.</title>
        <authorList>
            <person name="de Vries R.P."/>
            <person name="Riley R."/>
            <person name="Wiebenga A."/>
            <person name="Aguilar-Osorio G."/>
            <person name="Amillis S."/>
            <person name="Uchima C.A."/>
            <person name="Anderluh G."/>
            <person name="Asadollahi M."/>
            <person name="Askin M."/>
            <person name="Barry K."/>
            <person name="Battaglia E."/>
            <person name="Bayram O."/>
            <person name="Benocci T."/>
            <person name="Braus-Stromeyer S.A."/>
            <person name="Caldana C."/>
            <person name="Canovas D."/>
            <person name="Cerqueira G.C."/>
            <person name="Chen F."/>
            <person name="Chen W."/>
            <person name="Choi C."/>
            <person name="Clum A."/>
            <person name="Dos Santos R.A."/>
            <person name="Damasio A.R."/>
            <person name="Diallinas G."/>
            <person name="Emri T."/>
            <person name="Fekete E."/>
            <person name="Flipphi M."/>
            <person name="Freyberg S."/>
            <person name="Gallo A."/>
            <person name="Gournas C."/>
            <person name="Habgood R."/>
            <person name="Hainaut M."/>
            <person name="Harispe M.L."/>
            <person name="Henrissat B."/>
            <person name="Hilden K.S."/>
            <person name="Hope R."/>
            <person name="Hossain A."/>
            <person name="Karabika E."/>
            <person name="Karaffa L."/>
            <person name="Karanyi Z."/>
            <person name="Krasevec N."/>
            <person name="Kuo A."/>
            <person name="Kusch H."/>
            <person name="LaButti K."/>
            <person name="Lagendijk E.L."/>
            <person name="Lapidus A."/>
            <person name="Levasseur A."/>
            <person name="Lindquist E."/>
            <person name="Lipzen A."/>
            <person name="Logrieco A.F."/>
            <person name="MacCabe A."/>
            <person name="Maekelae M.R."/>
            <person name="Malavazi I."/>
            <person name="Melin P."/>
            <person name="Meyer V."/>
            <person name="Mielnichuk N."/>
            <person name="Miskei M."/>
            <person name="Molnar A.P."/>
            <person name="Mule G."/>
            <person name="Ngan C.Y."/>
            <person name="Orejas M."/>
            <person name="Orosz E."/>
            <person name="Ouedraogo J.P."/>
            <person name="Overkamp K.M."/>
            <person name="Park H.-S."/>
            <person name="Perrone G."/>
            <person name="Piumi F."/>
            <person name="Punt P.J."/>
            <person name="Ram A.F."/>
            <person name="Ramon A."/>
            <person name="Rauscher S."/>
            <person name="Record E."/>
            <person name="Riano-Pachon D.M."/>
            <person name="Robert V."/>
            <person name="Roehrig J."/>
            <person name="Ruller R."/>
            <person name="Salamov A."/>
            <person name="Salih N.S."/>
            <person name="Samson R.A."/>
            <person name="Sandor E."/>
            <person name="Sanguinetti M."/>
            <person name="Schuetze T."/>
            <person name="Sepcic K."/>
            <person name="Shelest E."/>
            <person name="Sherlock G."/>
            <person name="Sophianopoulou V."/>
            <person name="Squina F.M."/>
            <person name="Sun H."/>
            <person name="Susca A."/>
            <person name="Todd R.B."/>
            <person name="Tsang A."/>
            <person name="Unkles S.E."/>
            <person name="van de Wiele N."/>
            <person name="van Rossen-Uffink D."/>
            <person name="Oliveira J.V."/>
            <person name="Vesth T.C."/>
            <person name="Visser J."/>
            <person name="Yu J.-H."/>
            <person name="Zhou M."/>
            <person name="Andersen M.R."/>
            <person name="Archer D.B."/>
            <person name="Baker S.E."/>
            <person name="Benoit I."/>
            <person name="Brakhage A.A."/>
            <person name="Braus G.H."/>
            <person name="Fischer R."/>
            <person name="Frisvad J.C."/>
            <person name="Goldman G.H."/>
            <person name="Houbraken J."/>
            <person name="Oakley B."/>
            <person name="Pocsi I."/>
            <person name="Scazzocchio C."/>
            <person name="Seiboth B."/>
            <person name="vanKuyk P.A."/>
            <person name="Wortman J."/>
            <person name="Dyer P.S."/>
            <person name="Grigoriev I.V."/>
        </authorList>
    </citation>
    <scope>NUCLEOTIDE SEQUENCE [LARGE SCALE GENOMIC DNA]</scope>
    <source>
        <strain evidence="4">CBS 593.65</strain>
    </source>
</reference>
<dbReference type="AlphaFoldDB" id="A0A1L9TI32"/>
<organism evidence="3 4">
    <name type="scientific">Aspergillus sydowii CBS 593.65</name>
    <dbReference type="NCBI Taxonomy" id="1036612"/>
    <lineage>
        <taxon>Eukaryota</taxon>
        <taxon>Fungi</taxon>
        <taxon>Dikarya</taxon>
        <taxon>Ascomycota</taxon>
        <taxon>Pezizomycotina</taxon>
        <taxon>Eurotiomycetes</taxon>
        <taxon>Eurotiomycetidae</taxon>
        <taxon>Eurotiales</taxon>
        <taxon>Aspergillaceae</taxon>
        <taxon>Aspergillus</taxon>
        <taxon>Aspergillus subgen. Nidulantes</taxon>
    </lineage>
</organism>
<evidence type="ECO:0000313" key="3">
    <source>
        <dbReference type="EMBL" id="OJJ59088.1"/>
    </source>
</evidence>
<evidence type="ECO:0000256" key="2">
    <source>
        <dbReference type="SAM" id="Phobius"/>
    </source>
</evidence>